<sequence length="61" mass="7073">MKGISTINVIETSNMTPGELSTNLISSDEITHYTALREHHYEYSKINQPQHFPPDLYPQQR</sequence>
<dbReference type="Proteomes" id="UP000002045">
    <property type="component" value="Chromosome"/>
</dbReference>
<dbReference type="AlphaFoldDB" id="D3UX57"/>
<dbReference type="EMBL" id="FN667741">
    <property type="protein sequence ID" value="CBJ80102.1"/>
    <property type="molecule type" value="Genomic_DNA"/>
</dbReference>
<evidence type="ECO:0000313" key="1">
    <source>
        <dbReference type="EMBL" id="CBJ80102.1"/>
    </source>
</evidence>
<name>D3UX57_XENBS</name>
<protein>
    <submittedName>
        <fullName evidence="1">Uncharacterized protein</fullName>
    </submittedName>
</protein>
<dbReference type="KEGG" id="xbo:XBJ1_0961"/>
<reference evidence="1" key="1">
    <citation type="journal article" date="2011" name="PLoS ONE">
        <title>The entomopathogenic bacterial endosymbionts xenorhabdus and photorhabdus: convergent lifestyles from divergent genomes.</title>
        <authorList>
            <person name="Chaston J.M."/>
            <person name="Suen G."/>
            <person name="Tucker S.L."/>
            <person name="Andersen A.W."/>
            <person name="Bhasin A."/>
            <person name="Bode E."/>
            <person name="Bode H.B."/>
            <person name="Brachmann A.O."/>
            <person name="Cowles C.E."/>
            <person name="Cowles K.N."/>
            <person name="Darby C."/>
            <person name="de Leon L."/>
            <person name="Drace K."/>
            <person name="Du Z."/>
            <person name="Givaudan A."/>
            <person name="Herbert Tran E.E."/>
            <person name="Jewell K.A."/>
            <person name="Knack J.J."/>
            <person name="Krasomil-Osterfeld K.C."/>
            <person name="Kukor R."/>
            <person name="Lanois A."/>
            <person name="Latreille P."/>
            <person name="Leimgruber N.K."/>
            <person name="Lipke C.M."/>
            <person name="Liu R."/>
            <person name="Lu X."/>
            <person name="Martens E.C."/>
            <person name="Marri P.R."/>
            <person name="Medigue C."/>
            <person name="Menard M.L."/>
            <person name="Miller N.M."/>
            <person name="Morales-Soto N."/>
            <person name="Norton S."/>
            <person name="Ogier J.C."/>
            <person name="Orchard S.S."/>
            <person name="Park D."/>
            <person name="Park Y."/>
            <person name="Qurollo B.A."/>
            <person name="Sugar D.R."/>
            <person name="Richards G.R."/>
            <person name="Rouy Z."/>
            <person name="Slominski B."/>
            <person name="Slominski K."/>
            <person name="Snyder H."/>
            <person name="Tjaden B.C."/>
            <person name="van der Hoeven R."/>
            <person name="Welch R.D."/>
            <person name="Wheeler C."/>
            <person name="Xiang B."/>
            <person name="Barbazuk B."/>
            <person name="Gaudriault S."/>
            <person name="Goodner B."/>
            <person name="Slater S.C."/>
            <person name="Forst S."/>
            <person name="Goldman B.S."/>
            <person name="Goodrich-Blair H."/>
        </authorList>
    </citation>
    <scope>NUCLEOTIDE SEQUENCE [LARGE SCALE GENOMIC DNA]</scope>
    <source>
        <strain evidence="1">SS-2004</strain>
    </source>
</reference>
<proteinExistence type="predicted"/>
<organism evidence="1 2">
    <name type="scientific">Xenorhabdus bovienii (strain SS-2004)</name>
    <name type="common">Xenorhabdus nematophila subsp. bovienii</name>
    <dbReference type="NCBI Taxonomy" id="406818"/>
    <lineage>
        <taxon>Bacteria</taxon>
        <taxon>Pseudomonadati</taxon>
        <taxon>Pseudomonadota</taxon>
        <taxon>Gammaproteobacteria</taxon>
        <taxon>Enterobacterales</taxon>
        <taxon>Morganellaceae</taxon>
        <taxon>Xenorhabdus</taxon>
    </lineage>
</organism>
<dbReference type="HOGENOM" id="CLU_2921731_0_0_6"/>
<evidence type="ECO:0000313" key="2">
    <source>
        <dbReference type="Proteomes" id="UP000002045"/>
    </source>
</evidence>
<gene>
    <name evidence="1" type="ordered locus">XBJ1_0961</name>
</gene>
<accession>D3UX57</accession>